<dbReference type="OrthoDB" id="5954824at2759"/>
<dbReference type="CDD" id="cd20032">
    <property type="entry name" value="FH_FOXO"/>
    <property type="match status" value="1"/>
</dbReference>
<feature type="region of interest" description="Disordered" evidence="7">
    <location>
        <begin position="287"/>
        <end position="364"/>
    </location>
</feature>
<gene>
    <name evidence="9" type="ORF">MPDQ_006821</name>
</gene>
<proteinExistence type="predicted"/>
<dbReference type="FunFam" id="1.10.10.10:FF:000522">
    <property type="entry name" value="Forkhead domain protein"/>
    <property type="match status" value="1"/>
</dbReference>
<keyword evidence="3 6" id="KW-0238">DNA-binding</keyword>
<reference evidence="9 10" key="1">
    <citation type="submission" date="2019-06" db="EMBL/GenBank/DDBJ databases">
        <title>Wine fermentation using esterase from Monascus purpureus.</title>
        <authorList>
            <person name="Geng C."/>
            <person name="Zhang Y."/>
        </authorList>
    </citation>
    <scope>NUCLEOTIDE SEQUENCE [LARGE SCALE GENOMIC DNA]</scope>
    <source>
        <strain evidence="9">HQ1</strain>
    </source>
</reference>
<name>A0A507QTS8_MONPU</name>
<keyword evidence="4" id="KW-0804">Transcription</keyword>
<keyword evidence="5 6" id="KW-0539">Nucleus</keyword>
<dbReference type="Proteomes" id="UP000319663">
    <property type="component" value="Unassembled WGS sequence"/>
</dbReference>
<feature type="compositionally biased region" description="Polar residues" evidence="7">
    <location>
        <begin position="299"/>
        <end position="314"/>
    </location>
</feature>
<dbReference type="InterPro" id="IPR030456">
    <property type="entry name" value="TF_fork_head_CS_2"/>
</dbReference>
<evidence type="ECO:0000256" key="3">
    <source>
        <dbReference type="ARBA" id="ARBA00023125"/>
    </source>
</evidence>
<feature type="compositionally biased region" description="Low complexity" evidence="7">
    <location>
        <begin position="24"/>
        <end position="44"/>
    </location>
</feature>
<evidence type="ECO:0000256" key="1">
    <source>
        <dbReference type="ARBA" id="ARBA00004123"/>
    </source>
</evidence>
<dbReference type="STRING" id="5098.A0A507QTS8"/>
<feature type="DNA-binding region" description="Fork-head" evidence="6">
    <location>
        <begin position="205"/>
        <end position="297"/>
    </location>
</feature>
<dbReference type="Pfam" id="PF00250">
    <property type="entry name" value="Forkhead"/>
    <property type="match status" value="1"/>
</dbReference>
<dbReference type="SUPFAM" id="SSF46785">
    <property type="entry name" value="Winged helix' DNA-binding domain"/>
    <property type="match status" value="1"/>
</dbReference>
<keyword evidence="10" id="KW-1185">Reference proteome</keyword>
<dbReference type="PROSITE" id="PS00658">
    <property type="entry name" value="FORK_HEAD_2"/>
    <property type="match status" value="1"/>
</dbReference>
<comment type="caution">
    <text evidence="9">The sequence shown here is derived from an EMBL/GenBank/DDBJ whole genome shotgun (WGS) entry which is preliminary data.</text>
</comment>
<dbReference type="GO" id="GO:0005634">
    <property type="term" value="C:nucleus"/>
    <property type="evidence" value="ECO:0007669"/>
    <property type="project" value="UniProtKB-SubCell"/>
</dbReference>
<dbReference type="AlphaFoldDB" id="A0A507QTS8"/>
<dbReference type="GO" id="GO:0000978">
    <property type="term" value="F:RNA polymerase II cis-regulatory region sequence-specific DNA binding"/>
    <property type="evidence" value="ECO:0007669"/>
    <property type="project" value="TreeGrafter"/>
</dbReference>
<feature type="compositionally biased region" description="Basic and acidic residues" evidence="7">
    <location>
        <begin position="330"/>
        <end position="340"/>
    </location>
</feature>
<dbReference type="PROSITE" id="PS50039">
    <property type="entry name" value="FORK_HEAD_3"/>
    <property type="match status" value="1"/>
</dbReference>
<feature type="region of interest" description="Disordered" evidence="7">
    <location>
        <begin position="1"/>
        <end position="50"/>
    </location>
</feature>
<evidence type="ECO:0000256" key="2">
    <source>
        <dbReference type="ARBA" id="ARBA00023015"/>
    </source>
</evidence>
<dbReference type="InterPro" id="IPR036388">
    <property type="entry name" value="WH-like_DNA-bd_sf"/>
</dbReference>
<comment type="subcellular location">
    <subcellularLocation>
        <location evidence="1 6">Nucleus</location>
    </subcellularLocation>
</comment>
<protein>
    <recommendedName>
        <fullName evidence="8">Fork-head domain-containing protein</fullName>
    </recommendedName>
</protein>
<dbReference type="Gene3D" id="1.10.10.10">
    <property type="entry name" value="Winged helix-like DNA-binding domain superfamily/Winged helix DNA-binding domain"/>
    <property type="match status" value="1"/>
</dbReference>
<evidence type="ECO:0000313" key="9">
    <source>
        <dbReference type="EMBL" id="TQB72420.1"/>
    </source>
</evidence>
<evidence type="ECO:0000259" key="8">
    <source>
        <dbReference type="PROSITE" id="PS50039"/>
    </source>
</evidence>
<accession>A0A507QTS8</accession>
<evidence type="ECO:0000256" key="5">
    <source>
        <dbReference type="ARBA" id="ARBA00023242"/>
    </source>
</evidence>
<feature type="domain" description="Fork-head" evidence="8">
    <location>
        <begin position="205"/>
        <end position="297"/>
    </location>
</feature>
<dbReference type="InterPro" id="IPR001766">
    <property type="entry name" value="Fork_head_dom"/>
</dbReference>
<sequence>MNHLLPSNGQVPSNPGSRHPHSPSPTETLSSSPGGVSYTSSPGGCYDLSTSGPTIPLQRLRYASQWGVESIPHGSELNSSQTPPEFGSDDQFVSFCNNQTTLDVPPYLMRSCSDGGHFTSELRPFQESQDISEWFTGSCTPRLEKPATVFYTTTVSPPPPSFSPSSCQSLKFSDVGTSDMKAMPEADEHQTGSGTDEDSNADPPYSLLIYQALRSAPGMKLPLQGIYSWFEKNTAKGKDQNSKGWQNSIRHNLSMNAGFEAVRQESAKGKKAVNFWRLTEEAAKNGIQSTTRFRKANCKKTTGSDPPVTSQRQRSGAKGSKAMKNAPVKHRNDEPRKEPYPQRPASRRQQQQQQQGEVVYPQHQAAASQFHVPTPLQCSPIETFDLGSIVGCAEPPACLPVFCDLTPWVEVDCLAPFDNGILGWCGLHTAPGNNGFLTCSDTSGDFQMSV</sequence>
<feature type="compositionally biased region" description="Polar residues" evidence="7">
    <location>
        <begin position="1"/>
        <end position="16"/>
    </location>
</feature>
<evidence type="ECO:0000256" key="6">
    <source>
        <dbReference type="PROSITE-ProRule" id="PRU00089"/>
    </source>
</evidence>
<evidence type="ECO:0000256" key="4">
    <source>
        <dbReference type="ARBA" id="ARBA00023163"/>
    </source>
</evidence>
<dbReference type="GO" id="GO:0000981">
    <property type="term" value="F:DNA-binding transcription factor activity, RNA polymerase II-specific"/>
    <property type="evidence" value="ECO:0007669"/>
    <property type="project" value="TreeGrafter"/>
</dbReference>
<dbReference type="PANTHER" id="PTHR45881:SF5">
    <property type="entry name" value="FORK-HEAD DOMAIN-CONTAINING PROTEIN"/>
    <property type="match status" value="1"/>
</dbReference>
<evidence type="ECO:0000313" key="10">
    <source>
        <dbReference type="Proteomes" id="UP000319663"/>
    </source>
</evidence>
<evidence type="ECO:0000256" key="7">
    <source>
        <dbReference type="SAM" id="MobiDB-lite"/>
    </source>
</evidence>
<dbReference type="EMBL" id="VIFY01000064">
    <property type="protein sequence ID" value="TQB72420.1"/>
    <property type="molecule type" value="Genomic_DNA"/>
</dbReference>
<organism evidence="9 10">
    <name type="scientific">Monascus purpureus</name>
    <name type="common">Red mold</name>
    <name type="synonym">Monascus anka</name>
    <dbReference type="NCBI Taxonomy" id="5098"/>
    <lineage>
        <taxon>Eukaryota</taxon>
        <taxon>Fungi</taxon>
        <taxon>Dikarya</taxon>
        <taxon>Ascomycota</taxon>
        <taxon>Pezizomycotina</taxon>
        <taxon>Eurotiomycetes</taxon>
        <taxon>Eurotiomycetidae</taxon>
        <taxon>Eurotiales</taxon>
        <taxon>Aspergillaceae</taxon>
        <taxon>Monascus</taxon>
    </lineage>
</organism>
<dbReference type="PANTHER" id="PTHR45881">
    <property type="entry name" value="CHECKPOINT SUPPRESSOR 1-LIKE, ISOFORM A-RELATED"/>
    <property type="match status" value="1"/>
</dbReference>
<dbReference type="SMART" id="SM00339">
    <property type="entry name" value="FH"/>
    <property type="match status" value="1"/>
</dbReference>
<dbReference type="InterPro" id="IPR036390">
    <property type="entry name" value="WH_DNA-bd_sf"/>
</dbReference>
<keyword evidence="2" id="KW-0805">Transcription regulation</keyword>